<evidence type="ECO:0000313" key="2">
    <source>
        <dbReference type="EMBL" id="KAF2117339.1"/>
    </source>
</evidence>
<dbReference type="PANTHER" id="PTHR28083">
    <property type="entry name" value="GOOD FOR FULL DBP5 ACTIVITY PROTEIN 2"/>
    <property type="match status" value="1"/>
</dbReference>
<dbReference type="InterPro" id="IPR012337">
    <property type="entry name" value="RNaseH-like_sf"/>
</dbReference>
<dbReference type="Pfam" id="PF21762">
    <property type="entry name" value="DEDDh_C"/>
    <property type="match status" value="1"/>
</dbReference>
<dbReference type="OrthoDB" id="5953249at2759"/>
<feature type="non-terminal residue" evidence="2">
    <location>
        <position position="1"/>
    </location>
</feature>
<proteinExistence type="predicted"/>
<organism evidence="2 3">
    <name type="scientific">Lophiotrema nucula</name>
    <dbReference type="NCBI Taxonomy" id="690887"/>
    <lineage>
        <taxon>Eukaryota</taxon>
        <taxon>Fungi</taxon>
        <taxon>Dikarya</taxon>
        <taxon>Ascomycota</taxon>
        <taxon>Pezizomycotina</taxon>
        <taxon>Dothideomycetes</taxon>
        <taxon>Pleosporomycetidae</taxon>
        <taxon>Pleosporales</taxon>
        <taxon>Lophiotremataceae</taxon>
        <taxon>Lophiotrema</taxon>
    </lineage>
</organism>
<dbReference type="EMBL" id="ML977319">
    <property type="protein sequence ID" value="KAF2117339.1"/>
    <property type="molecule type" value="Genomic_DNA"/>
</dbReference>
<name>A0A6A5ZCU5_9PLEO</name>
<dbReference type="SUPFAM" id="SSF53098">
    <property type="entry name" value="Ribonuclease H-like"/>
    <property type="match status" value="1"/>
</dbReference>
<evidence type="ECO:0000313" key="3">
    <source>
        <dbReference type="Proteomes" id="UP000799770"/>
    </source>
</evidence>
<dbReference type="GO" id="GO:0005634">
    <property type="term" value="C:nucleus"/>
    <property type="evidence" value="ECO:0007669"/>
    <property type="project" value="TreeGrafter"/>
</dbReference>
<gene>
    <name evidence="2" type="ORF">BDV96DRAFT_490450</name>
</gene>
<reference evidence="2" key="1">
    <citation type="journal article" date="2020" name="Stud. Mycol.">
        <title>101 Dothideomycetes genomes: a test case for predicting lifestyles and emergence of pathogens.</title>
        <authorList>
            <person name="Haridas S."/>
            <person name="Albert R."/>
            <person name="Binder M."/>
            <person name="Bloem J."/>
            <person name="Labutti K."/>
            <person name="Salamov A."/>
            <person name="Andreopoulos B."/>
            <person name="Baker S."/>
            <person name="Barry K."/>
            <person name="Bills G."/>
            <person name="Bluhm B."/>
            <person name="Cannon C."/>
            <person name="Castanera R."/>
            <person name="Culley D."/>
            <person name="Daum C."/>
            <person name="Ezra D."/>
            <person name="Gonzalez J."/>
            <person name="Henrissat B."/>
            <person name="Kuo A."/>
            <person name="Liang C."/>
            <person name="Lipzen A."/>
            <person name="Lutzoni F."/>
            <person name="Magnuson J."/>
            <person name="Mondo S."/>
            <person name="Nolan M."/>
            <person name="Ohm R."/>
            <person name="Pangilinan J."/>
            <person name="Park H.-J."/>
            <person name="Ramirez L."/>
            <person name="Alfaro M."/>
            <person name="Sun H."/>
            <person name="Tritt A."/>
            <person name="Yoshinaga Y."/>
            <person name="Zwiers L.-H."/>
            <person name="Turgeon B."/>
            <person name="Goodwin S."/>
            <person name="Spatafora J."/>
            <person name="Crous P."/>
            <person name="Grigoriev I."/>
        </authorList>
    </citation>
    <scope>NUCLEOTIDE SEQUENCE</scope>
    <source>
        <strain evidence="2">CBS 627.86</strain>
    </source>
</reference>
<keyword evidence="3" id="KW-1185">Reference proteome</keyword>
<protein>
    <recommendedName>
        <fullName evidence="1">Gfd2/YDR514C-like C-terminal domain-containing protein</fullName>
    </recommendedName>
</protein>
<feature type="domain" description="Gfd2/YDR514C-like C-terminal" evidence="1">
    <location>
        <begin position="1"/>
        <end position="177"/>
    </location>
</feature>
<dbReference type="PANTHER" id="PTHR28083:SF1">
    <property type="entry name" value="GOOD FOR FULL DBP5 ACTIVITY PROTEIN 2"/>
    <property type="match status" value="1"/>
</dbReference>
<dbReference type="AlphaFoldDB" id="A0A6A5ZCU5"/>
<sequence>RNHDYLTEIGLAAFDSRDMQHFAANPGPHAEKMLKQIYFYHFRILPNTHMVNRTWCVGVPENNRFGVTLFTTHEETKGMMKQSFNWPVDEADPLKGNCPVIFLGHAGHGDLQRLRDALGFDASGTVVRIIDTQVMARGLGLHHQQIGLGSLMSCYGCPYRDSHTAGNDAAYTIIDAILMAVYGRNVPKFSKTPLQVVDEVEEASIRRSVCDWGTRPSARAAMLIRICEKTVVRGPDA</sequence>
<evidence type="ECO:0000259" key="1">
    <source>
        <dbReference type="Pfam" id="PF21762"/>
    </source>
</evidence>
<dbReference type="Proteomes" id="UP000799770">
    <property type="component" value="Unassembled WGS sequence"/>
</dbReference>
<dbReference type="InterPro" id="IPR048519">
    <property type="entry name" value="Gfd2/YDR514C-like_C"/>
</dbReference>
<dbReference type="InterPro" id="IPR040151">
    <property type="entry name" value="Gfd2/YDR514C-like"/>
</dbReference>
<accession>A0A6A5ZCU5</accession>